<evidence type="ECO:0000313" key="2">
    <source>
        <dbReference type="EMBL" id="KAK9749814.1"/>
    </source>
</evidence>
<dbReference type="AlphaFoldDB" id="A0AAW1MXB7"/>
<dbReference type="PANTHER" id="PTHR31569">
    <property type="entry name" value="SWIM-TYPE DOMAIN-CONTAINING PROTEIN"/>
    <property type="match status" value="1"/>
</dbReference>
<gene>
    <name evidence="2" type="ORF">RND81_02G152400</name>
</gene>
<dbReference type="InterPro" id="IPR018289">
    <property type="entry name" value="MULE_transposase_dom"/>
</dbReference>
<feature type="domain" description="MULE transposase" evidence="1">
    <location>
        <begin position="209"/>
        <end position="303"/>
    </location>
</feature>
<dbReference type="EMBL" id="JBDFQZ010000002">
    <property type="protein sequence ID" value="KAK9749814.1"/>
    <property type="molecule type" value="Genomic_DNA"/>
</dbReference>
<dbReference type="Proteomes" id="UP001443914">
    <property type="component" value="Unassembled WGS sequence"/>
</dbReference>
<organism evidence="2 3">
    <name type="scientific">Saponaria officinalis</name>
    <name type="common">Common soapwort</name>
    <name type="synonym">Lychnis saponaria</name>
    <dbReference type="NCBI Taxonomy" id="3572"/>
    <lineage>
        <taxon>Eukaryota</taxon>
        <taxon>Viridiplantae</taxon>
        <taxon>Streptophyta</taxon>
        <taxon>Embryophyta</taxon>
        <taxon>Tracheophyta</taxon>
        <taxon>Spermatophyta</taxon>
        <taxon>Magnoliopsida</taxon>
        <taxon>eudicotyledons</taxon>
        <taxon>Gunneridae</taxon>
        <taxon>Pentapetalae</taxon>
        <taxon>Caryophyllales</taxon>
        <taxon>Caryophyllaceae</taxon>
        <taxon>Caryophylleae</taxon>
        <taxon>Saponaria</taxon>
    </lineage>
</organism>
<comment type="caution">
    <text evidence="2">The sequence shown here is derived from an EMBL/GenBank/DDBJ whole genome shotgun (WGS) entry which is preliminary data.</text>
</comment>
<dbReference type="Pfam" id="PF10551">
    <property type="entry name" value="MULE"/>
    <property type="match status" value="1"/>
</dbReference>
<keyword evidence="3" id="KW-1185">Reference proteome</keyword>
<evidence type="ECO:0000313" key="3">
    <source>
        <dbReference type="Proteomes" id="UP001443914"/>
    </source>
</evidence>
<protein>
    <recommendedName>
        <fullName evidence="1">MULE transposase domain-containing protein</fullName>
    </recommendedName>
</protein>
<dbReference type="InterPro" id="IPR052579">
    <property type="entry name" value="Zinc_finger_SWIM"/>
</dbReference>
<proteinExistence type="predicted"/>
<name>A0AAW1MXB7_SAPOF</name>
<dbReference type="PANTHER" id="PTHR31569:SF4">
    <property type="entry name" value="SWIM-TYPE DOMAIN-CONTAINING PROTEIN"/>
    <property type="match status" value="1"/>
</dbReference>
<reference evidence="2" key="1">
    <citation type="submission" date="2024-03" db="EMBL/GenBank/DDBJ databases">
        <title>WGS assembly of Saponaria officinalis var. Norfolk2.</title>
        <authorList>
            <person name="Jenkins J."/>
            <person name="Shu S."/>
            <person name="Grimwood J."/>
            <person name="Barry K."/>
            <person name="Goodstein D."/>
            <person name="Schmutz J."/>
            <person name="Leebens-Mack J."/>
            <person name="Osbourn A."/>
        </authorList>
    </citation>
    <scope>NUCLEOTIDE SEQUENCE [LARGE SCALE GENOMIC DNA]</scope>
    <source>
        <strain evidence="2">JIC</strain>
    </source>
</reference>
<accession>A0AAW1MXB7</accession>
<evidence type="ECO:0000259" key="1">
    <source>
        <dbReference type="Pfam" id="PF10551"/>
    </source>
</evidence>
<sequence length="654" mass="75711">MFPCEPHKPAMGLTYAYKWAKIVALENRFGLAVSSVRTNPTSRLIVVYIGCDRGGPYRNRMKDPANPLRKNTSNKKCSCTFRNRIKEEFSGGFVAQPVNEKHNHRLVVYRDGHNSQATLDDEQKEYVLDQVRAQVRSGKIRLGLHIYNLTSKFRAEETGGRNRAQQVFYLAVRAKYFIYYEKNEETNQLTQIFMAHPEAVNLSQVYLFVVEIDFTYKTNLYGMPLVELIGVTPVGRNFTIVYVRLESETKESYVWVLEKMKSLLPDYVVSNAIVVDREMGLLLAIPIVFPDTYHLLCTFHIYNVVKARAREEVKDDTEVNAITYDRWKKLVEAGTKQQMLRAWDDLEGQYVEIKKALQDSISTRFYEHHRQLFSLLSSHVAKRALRLMNEEWTMGMTLGVGLANECGCVYRRTHGLLCVFKLHDLHNEGRRVHLDDIHIFWRTLIFDDSAPRQFTDDSRLEELISIAESIHSQLHLEVDDIEEPAHLEISRGRPRRFMTRNLSRVEHVRRTYTSKLQDSTFDYQSIDGEGKMDEVVSRINFLEQGGCGRAHSMENDDLSALVIIYNWTICVIGSRTSWGRRVWDDSSTYLPLQSTTGVTKSFGILTLLFLGNHCIRLRLESDFPMPPVQSLWGHVRRDSVKDWNTIHHGERLVA</sequence>